<evidence type="ECO:0000313" key="5">
    <source>
        <dbReference type="EMBL" id="KAJ6811175.1"/>
    </source>
</evidence>
<comment type="caution">
    <text evidence="5">The sequence shown here is derived from an EMBL/GenBank/DDBJ whole genome shotgun (WGS) entry which is preliminary data.</text>
</comment>
<evidence type="ECO:0000256" key="3">
    <source>
        <dbReference type="SAM" id="MobiDB-lite"/>
    </source>
</evidence>
<feature type="repeat" description="PPR" evidence="2">
    <location>
        <begin position="304"/>
        <end position="334"/>
    </location>
</feature>
<keyword evidence="1" id="KW-0677">Repeat</keyword>
<dbReference type="InterPro" id="IPR002885">
    <property type="entry name" value="PPR_rpt"/>
</dbReference>
<dbReference type="Pfam" id="PF20431">
    <property type="entry name" value="E_motif"/>
    <property type="match status" value="1"/>
</dbReference>
<dbReference type="FunFam" id="1.25.40.10:FF:000474">
    <property type="entry name" value="Pentatricopeptide repeat protein PPR986-12"/>
    <property type="match status" value="1"/>
</dbReference>
<dbReference type="PANTHER" id="PTHR47926">
    <property type="entry name" value="PENTATRICOPEPTIDE REPEAT-CONTAINING PROTEIN"/>
    <property type="match status" value="1"/>
</dbReference>
<feature type="repeat" description="PPR" evidence="2">
    <location>
        <begin position="200"/>
        <end position="234"/>
    </location>
</feature>
<dbReference type="PROSITE" id="PS51375">
    <property type="entry name" value="PPR"/>
    <property type="match status" value="2"/>
</dbReference>
<dbReference type="InterPro" id="IPR011990">
    <property type="entry name" value="TPR-like_helical_dom_sf"/>
</dbReference>
<reference evidence="5" key="2">
    <citation type="submission" date="2023-04" db="EMBL/GenBank/DDBJ databases">
        <authorList>
            <person name="Bruccoleri R.E."/>
            <person name="Oakeley E.J."/>
            <person name="Faust A.-M."/>
            <person name="Dessus-Babus S."/>
            <person name="Altorfer M."/>
            <person name="Burckhardt D."/>
            <person name="Oertli M."/>
            <person name="Naumann U."/>
            <person name="Petersen F."/>
            <person name="Wong J."/>
        </authorList>
    </citation>
    <scope>NUCLEOTIDE SEQUENCE</scope>
    <source>
        <strain evidence="5">GSM-AAB239-AS_SAM_17_03QT</strain>
        <tissue evidence="5">Leaf</tissue>
    </source>
</reference>
<name>A0AAX6F5C4_IRIPA</name>
<dbReference type="Pfam" id="PF20430">
    <property type="entry name" value="Eplus_motif"/>
    <property type="match status" value="1"/>
</dbReference>
<evidence type="ECO:0000259" key="4">
    <source>
        <dbReference type="Pfam" id="PF14432"/>
    </source>
</evidence>
<feature type="region of interest" description="Disordered" evidence="3">
    <location>
        <begin position="1"/>
        <end position="24"/>
    </location>
</feature>
<feature type="compositionally biased region" description="Pro residues" evidence="3">
    <location>
        <begin position="8"/>
        <end position="23"/>
    </location>
</feature>
<accession>A0AAX6F5C4</accession>
<evidence type="ECO:0000256" key="2">
    <source>
        <dbReference type="PROSITE-ProRule" id="PRU00708"/>
    </source>
</evidence>
<dbReference type="Gene3D" id="1.25.40.10">
    <property type="entry name" value="Tetratricopeptide repeat domain"/>
    <property type="match status" value="4"/>
</dbReference>
<dbReference type="NCBIfam" id="TIGR00756">
    <property type="entry name" value="PPR"/>
    <property type="match status" value="3"/>
</dbReference>
<feature type="domain" description="DYW" evidence="4">
    <location>
        <begin position="522"/>
        <end position="615"/>
    </location>
</feature>
<keyword evidence="6" id="KW-1185">Reference proteome</keyword>
<dbReference type="GO" id="GO:0003723">
    <property type="term" value="F:RNA binding"/>
    <property type="evidence" value="ECO:0007669"/>
    <property type="project" value="InterPro"/>
</dbReference>
<dbReference type="Pfam" id="PF14432">
    <property type="entry name" value="DYW_deaminase"/>
    <property type="match status" value="1"/>
</dbReference>
<proteinExistence type="predicted"/>
<dbReference type="GO" id="GO:0008270">
    <property type="term" value="F:zinc ion binding"/>
    <property type="evidence" value="ECO:0007669"/>
    <property type="project" value="InterPro"/>
</dbReference>
<dbReference type="AlphaFoldDB" id="A0AAX6F5C4"/>
<dbReference type="InterPro" id="IPR046960">
    <property type="entry name" value="PPR_At4g14850-like_plant"/>
</dbReference>
<dbReference type="InterPro" id="IPR046848">
    <property type="entry name" value="E_motif"/>
</dbReference>
<dbReference type="InterPro" id="IPR046849">
    <property type="entry name" value="E2_motif"/>
</dbReference>
<dbReference type="GO" id="GO:0009451">
    <property type="term" value="P:RNA modification"/>
    <property type="evidence" value="ECO:0007669"/>
    <property type="project" value="InterPro"/>
</dbReference>
<sequence>MMSLSPPTIVPPPPAPPPPPPSPSSLLPLLEQFNSLPHVRQIHARALKSLPTCNTTTHQQHQLLLLYSRLIHHSSLSSPAYASLLLLHPLHPSLPPNSFCFNTLIRAAAASRQPDCALPLSLYLRMLLSRVPPDSHTFPFLLKSCSHAFALPEGTQLHAHVLKLGLSSDPYVSNSLIHLYSSCALLAPARDIFLRMPRRTPVSWNVIVDAHCVNGHYEAALRLFRDMMADSCRPDAYSLQSLLCACAGLGSLSLGAWAHVYMLRRCGPDVVEDVLVNNSLVDLYSKCGALPMARQVFRRMPARDVASYNAMLLGCSMNGRADEALDVFARMRSERRLEPDSITFVGVLSACKHGGLVDDGRRYFRAMADDFGIEPRLEHYGCMVDLLARAGRIDEALDLVNGMRCKPDAVIWRSILDACCKCDAGVRFGESLAKLALASEEVATSGAYVLLSKIYASANRWNDVGLIRGLMSDNGVRKEPGCSSVEIDGLVHEFVAGDTTHPRSTEIYEKLNEIERRLALVGYKPDPSQAHLVAELEGAKSDSLRLHSERLAIALGLLSATKGTPLRILKNLRVCRDCHTMTKLISSVYRVEIIVRDRTRFHHFRDGSCSCSDYW</sequence>
<evidence type="ECO:0000313" key="6">
    <source>
        <dbReference type="Proteomes" id="UP001140949"/>
    </source>
</evidence>
<reference evidence="5" key="1">
    <citation type="journal article" date="2023" name="GigaByte">
        <title>Genome assembly of the bearded iris, Iris pallida Lam.</title>
        <authorList>
            <person name="Bruccoleri R.E."/>
            <person name="Oakeley E.J."/>
            <person name="Faust A.M.E."/>
            <person name="Altorfer M."/>
            <person name="Dessus-Babus S."/>
            <person name="Burckhardt D."/>
            <person name="Oertli M."/>
            <person name="Naumann U."/>
            <person name="Petersen F."/>
            <person name="Wong J."/>
        </authorList>
    </citation>
    <scope>NUCLEOTIDE SEQUENCE</scope>
    <source>
        <strain evidence="5">GSM-AAB239-AS_SAM_17_03QT</strain>
    </source>
</reference>
<dbReference type="EMBL" id="JANAVB010031819">
    <property type="protein sequence ID" value="KAJ6811175.1"/>
    <property type="molecule type" value="Genomic_DNA"/>
</dbReference>
<dbReference type="Pfam" id="PF13041">
    <property type="entry name" value="PPR_2"/>
    <property type="match status" value="2"/>
</dbReference>
<dbReference type="InterPro" id="IPR032867">
    <property type="entry name" value="DYW_dom"/>
</dbReference>
<organism evidence="5 6">
    <name type="scientific">Iris pallida</name>
    <name type="common">Sweet iris</name>
    <dbReference type="NCBI Taxonomy" id="29817"/>
    <lineage>
        <taxon>Eukaryota</taxon>
        <taxon>Viridiplantae</taxon>
        <taxon>Streptophyta</taxon>
        <taxon>Embryophyta</taxon>
        <taxon>Tracheophyta</taxon>
        <taxon>Spermatophyta</taxon>
        <taxon>Magnoliopsida</taxon>
        <taxon>Liliopsida</taxon>
        <taxon>Asparagales</taxon>
        <taxon>Iridaceae</taxon>
        <taxon>Iridoideae</taxon>
        <taxon>Irideae</taxon>
        <taxon>Iris</taxon>
    </lineage>
</organism>
<dbReference type="PANTHER" id="PTHR47926:SF508">
    <property type="entry name" value="PENTATRICOPEPTIDE REPEAT-CONTAINING PROTEIN"/>
    <property type="match status" value="1"/>
</dbReference>
<protein>
    <submittedName>
        <fullName evidence="5">Pentatricopeptide repeat-containing protein-like, chloroplastic/mitochondrial</fullName>
    </submittedName>
</protein>
<gene>
    <name evidence="5" type="ORF">M6B38_155555</name>
</gene>
<dbReference type="FunFam" id="1.25.40.10:FF:000344">
    <property type="entry name" value="Pentatricopeptide repeat-containing protein"/>
    <property type="match status" value="1"/>
</dbReference>
<dbReference type="Proteomes" id="UP001140949">
    <property type="component" value="Unassembled WGS sequence"/>
</dbReference>
<evidence type="ECO:0000256" key="1">
    <source>
        <dbReference type="ARBA" id="ARBA00022737"/>
    </source>
</evidence>
<dbReference type="Pfam" id="PF01535">
    <property type="entry name" value="PPR"/>
    <property type="match status" value="1"/>
</dbReference>